<dbReference type="GO" id="GO:0016798">
    <property type="term" value="F:hydrolase activity, acting on glycosyl bonds"/>
    <property type="evidence" value="ECO:0007669"/>
    <property type="project" value="UniProtKB-KW"/>
</dbReference>
<keyword evidence="2" id="KW-0378">Hydrolase</keyword>
<evidence type="ECO:0000313" key="3">
    <source>
        <dbReference type="Proteomes" id="UP001615550"/>
    </source>
</evidence>
<evidence type="ECO:0000256" key="1">
    <source>
        <dbReference type="SAM" id="SignalP"/>
    </source>
</evidence>
<reference evidence="2 3" key="1">
    <citation type="submission" date="2024-08" db="EMBL/GenBank/DDBJ databases">
        <title>Draft Genome Sequence of Legionella lytica strain DSB2004, Isolated From a Fire Sprinkler System.</title>
        <authorList>
            <person name="Everhart A.D."/>
            <person name="Kidane D.T."/>
            <person name="Farone A.L."/>
            <person name="Farone M.B."/>
        </authorList>
    </citation>
    <scope>NUCLEOTIDE SEQUENCE [LARGE SCALE GENOMIC DNA]</scope>
    <source>
        <strain evidence="2 3">DSB2004</strain>
    </source>
</reference>
<comment type="caution">
    <text evidence="2">The sequence shown here is derived from an EMBL/GenBank/DDBJ whole genome shotgun (WGS) entry which is preliminary data.</text>
</comment>
<proteinExistence type="predicted"/>
<keyword evidence="2" id="KW-0326">Glycosidase</keyword>
<accession>A0ABW8DAW6</accession>
<gene>
    <name evidence="2" type="ORF">ACD661_08860</name>
</gene>
<dbReference type="Gene3D" id="2.120.10.10">
    <property type="match status" value="1"/>
</dbReference>
<name>A0ABW8DAW6_9GAMM</name>
<protein>
    <submittedName>
        <fullName evidence="2">Sialidase family protein</fullName>
        <ecNumber evidence="2">3.2.1.-</ecNumber>
    </submittedName>
</protein>
<dbReference type="CDD" id="cd15482">
    <property type="entry name" value="Sialidase_non-viral"/>
    <property type="match status" value="1"/>
</dbReference>
<feature type="signal peptide" evidence="1">
    <location>
        <begin position="1"/>
        <end position="22"/>
    </location>
</feature>
<dbReference type="EC" id="3.2.1.-" evidence="2"/>
<keyword evidence="1" id="KW-0732">Signal</keyword>
<dbReference type="Proteomes" id="UP001615550">
    <property type="component" value="Unassembled WGS sequence"/>
</dbReference>
<feature type="chain" id="PRO_5046716843" evidence="1">
    <location>
        <begin position="23"/>
        <end position="599"/>
    </location>
</feature>
<organism evidence="2 3">
    <name type="scientific">Legionella lytica</name>
    <dbReference type="NCBI Taxonomy" id="96232"/>
    <lineage>
        <taxon>Bacteria</taxon>
        <taxon>Pseudomonadati</taxon>
        <taxon>Pseudomonadota</taxon>
        <taxon>Gammaproteobacteria</taxon>
        <taxon>Legionellales</taxon>
        <taxon>Legionellaceae</taxon>
        <taxon>Legionella</taxon>
    </lineage>
</organism>
<dbReference type="EMBL" id="JBGORX010000002">
    <property type="protein sequence ID" value="MFJ1268660.1"/>
    <property type="molecule type" value="Genomic_DNA"/>
</dbReference>
<evidence type="ECO:0000313" key="2">
    <source>
        <dbReference type="EMBL" id="MFJ1268660.1"/>
    </source>
</evidence>
<dbReference type="InterPro" id="IPR036278">
    <property type="entry name" value="Sialidase_sf"/>
</dbReference>
<keyword evidence="3" id="KW-1185">Reference proteome</keyword>
<dbReference type="SUPFAM" id="SSF50939">
    <property type="entry name" value="Sialidases"/>
    <property type="match status" value="1"/>
</dbReference>
<sequence length="599" mass="60640">MGKKQNLVLLFAASFISNTAIASATFNIVPKPGTSLPTTVVQGSSVSAYYLITNNTSATRAGYSIKGLPAAVVAQNTGNGYCPAVISLAPKGSCVLQLDITGAVASNFALCRGVACTSSAIPLNVSVIPAPPPPPPPAPPPFFVAAGQYDTGSAVGALIVYSSIAGTTWAYPLASLASFPPNTYLYGASCVGSFCVVGGESSAPFLATSSTSGQSWTAVNFSALPVDYSSSGYFNAVACADSFCIAGGGYSTGSMNVPFIGTSTGLSASWSSTYTSAQMPSDLNFGYFNNVSCGNTACIAVGIYSFASANYPLIVTGTNKGTQWANSLPGNSSLPADFLTLNNFNGAAASGSHFVASGSYLPTSGDIKPLVMSSSNNGATWGASLSSISPTPPAGFLSGQINGVSCSGSVCVAVGTFTSSAAYPLAATSSNAGQTWSYTITAATPQLPADFFPGDNSYFSGVSCSGTICIAVGSYLKDSANSFPLLAASSNGGQSWTYRVNSTYPLLTGDTMENGYFNTASCKGTYCMAAGTYTSTSGTSYPLVAVSSDGGVTWVYKVDAVFPALPADYSYGGVFHEHASAAGSAAFLPGTLKLLLNNR</sequence>
<dbReference type="RefSeq" id="WP_400187502.1">
    <property type="nucleotide sequence ID" value="NZ_JBGORX010000002.1"/>
</dbReference>